<dbReference type="PANTHER" id="PTHR23132">
    <property type="entry name" value="D-ALANINE--D-ALANINE LIGASE"/>
    <property type="match status" value="1"/>
</dbReference>
<evidence type="ECO:0000313" key="6">
    <source>
        <dbReference type="EMBL" id="PIP75833.1"/>
    </source>
</evidence>
<keyword evidence="4" id="KW-0547">Nucleotide-binding</keyword>
<dbReference type="GO" id="GO:0071555">
    <property type="term" value="P:cell wall organization"/>
    <property type="evidence" value="ECO:0007669"/>
    <property type="project" value="UniProtKB-KW"/>
</dbReference>
<accession>A0A2H0D101</accession>
<dbReference type="GO" id="GO:0005524">
    <property type="term" value="F:ATP binding"/>
    <property type="evidence" value="ECO:0007669"/>
    <property type="project" value="UniProtKB-UniRule"/>
</dbReference>
<reference evidence="6 7" key="1">
    <citation type="submission" date="2017-09" db="EMBL/GenBank/DDBJ databases">
        <title>Depth-based differentiation of microbial function through sediment-hosted aquifers and enrichment of novel symbionts in the deep terrestrial subsurface.</title>
        <authorList>
            <person name="Probst A.J."/>
            <person name="Ladd B."/>
            <person name="Jarett J.K."/>
            <person name="Geller-Mcgrath D.E."/>
            <person name="Sieber C.M."/>
            <person name="Emerson J.B."/>
            <person name="Anantharaman K."/>
            <person name="Thomas B.C."/>
            <person name="Malmstrom R."/>
            <person name="Stieglmeier M."/>
            <person name="Klingl A."/>
            <person name="Woyke T."/>
            <person name="Ryan C.M."/>
            <person name="Banfield J.F."/>
        </authorList>
    </citation>
    <scope>NUCLEOTIDE SEQUENCE [LARGE SCALE GENOMIC DNA]</scope>
    <source>
        <strain evidence="6">CG22_combo_CG10-13_8_21_14_all_39_9</strain>
    </source>
</reference>
<protein>
    <recommendedName>
        <fullName evidence="5">ATP-grasp domain-containing protein</fullName>
    </recommendedName>
</protein>
<dbReference type="InterPro" id="IPR011761">
    <property type="entry name" value="ATP-grasp"/>
</dbReference>
<evidence type="ECO:0000256" key="2">
    <source>
        <dbReference type="ARBA" id="ARBA00022598"/>
    </source>
</evidence>
<dbReference type="InterPro" id="IPR011095">
    <property type="entry name" value="Dala_Dala_lig_C"/>
</dbReference>
<dbReference type="AlphaFoldDB" id="A0A2H0D101"/>
<comment type="caution">
    <text evidence="6">The sequence shown here is derived from an EMBL/GenBank/DDBJ whole genome shotgun (WGS) entry which is preliminary data.</text>
</comment>
<evidence type="ECO:0000313" key="7">
    <source>
        <dbReference type="Proteomes" id="UP000230159"/>
    </source>
</evidence>
<feature type="domain" description="ATP-grasp" evidence="5">
    <location>
        <begin position="118"/>
        <end position="321"/>
    </location>
</feature>
<dbReference type="GO" id="GO:0008716">
    <property type="term" value="F:D-alanine-D-alanine ligase activity"/>
    <property type="evidence" value="ECO:0007669"/>
    <property type="project" value="InterPro"/>
</dbReference>
<dbReference type="InterPro" id="IPR016185">
    <property type="entry name" value="PreATP-grasp_dom_sf"/>
</dbReference>
<dbReference type="InterPro" id="IPR013815">
    <property type="entry name" value="ATP_grasp_subdomain_1"/>
</dbReference>
<sequence length="341" mass="38848">MKKERKKTIAILYSDARREYFPSAEQYITEAEVFGRAKIIAPYFEKIGFHVNLLPGNNDLSDELKKLKPDLVLNLVDSVYGQEHLAAIIPATLDLFNLPYIGTGMLGLAINSNKFLTKKLLEQAGLPLPRYQLFNNSTDPLDSQLKFPLISKLNEIHGSVAIDQNSVSENEFHLRERLKKLIKTYHQPVLVEEFIVGKELSAYLLEGASKKVYIGEKIFSDAGSKFKLATFDAVWRDINSYDYARSSGHGMLEGYVRTAFDILKMDDYAKFDIRQDESGRYYFIDCNANPAFGPLETDCAISHIMKMYNIDFSEIIRRLILNTTKDESNLTEFNPNNGKNL</sequence>
<keyword evidence="3" id="KW-0961">Cell wall biogenesis/degradation</keyword>
<organism evidence="6 7">
    <name type="scientific">Candidatus Kuenenbacteria bacterium CG22_combo_CG10-13_8_21_14_all_39_9</name>
    <dbReference type="NCBI Taxonomy" id="1974621"/>
    <lineage>
        <taxon>Bacteria</taxon>
        <taxon>Candidatus Kueneniibacteriota</taxon>
    </lineage>
</organism>
<gene>
    <name evidence="6" type="ORF">COW86_01520</name>
</gene>
<dbReference type="PANTHER" id="PTHR23132:SF23">
    <property type="entry name" value="D-ALANINE--D-ALANINE LIGASE B"/>
    <property type="match status" value="1"/>
</dbReference>
<name>A0A2H0D101_9BACT</name>
<dbReference type="PROSITE" id="PS50975">
    <property type="entry name" value="ATP_GRASP"/>
    <property type="match status" value="1"/>
</dbReference>
<keyword evidence="2" id="KW-0436">Ligase</keyword>
<keyword evidence="4" id="KW-0067">ATP-binding</keyword>
<evidence type="ECO:0000256" key="1">
    <source>
        <dbReference type="ARBA" id="ARBA00010871"/>
    </source>
</evidence>
<evidence type="ECO:0000259" key="5">
    <source>
        <dbReference type="PROSITE" id="PS50975"/>
    </source>
</evidence>
<dbReference type="SUPFAM" id="SSF52440">
    <property type="entry name" value="PreATP-grasp domain"/>
    <property type="match status" value="1"/>
</dbReference>
<dbReference type="EMBL" id="PCTN01000067">
    <property type="protein sequence ID" value="PIP75833.1"/>
    <property type="molecule type" value="Genomic_DNA"/>
</dbReference>
<dbReference type="Proteomes" id="UP000230159">
    <property type="component" value="Unassembled WGS sequence"/>
</dbReference>
<evidence type="ECO:0000256" key="3">
    <source>
        <dbReference type="ARBA" id="ARBA00023316"/>
    </source>
</evidence>
<dbReference type="Gene3D" id="3.30.470.20">
    <property type="entry name" value="ATP-grasp fold, B domain"/>
    <property type="match status" value="1"/>
</dbReference>
<dbReference type="Gene3D" id="3.30.1490.20">
    <property type="entry name" value="ATP-grasp fold, A domain"/>
    <property type="match status" value="1"/>
</dbReference>
<proteinExistence type="inferred from homology"/>
<evidence type="ECO:0000256" key="4">
    <source>
        <dbReference type="PROSITE-ProRule" id="PRU00409"/>
    </source>
</evidence>
<dbReference type="SUPFAM" id="SSF56059">
    <property type="entry name" value="Glutathione synthetase ATP-binding domain-like"/>
    <property type="match status" value="1"/>
</dbReference>
<dbReference type="GO" id="GO:0046872">
    <property type="term" value="F:metal ion binding"/>
    <property type="evidence" value="ECO:0007669"/>
    <property type="project" value="InterPro"/>
</dbReference>
<comment type="similarity">
    <text evidence="1">Belongs to the D-alanine--D-alanine ligase family.</text>
</comment>
<dbReference type="Pfam" id="PF07478">
    <property type="entry name" value="Dala_Dala_lig_C"/>
    <property type="match status" value="1"/>
</dbReference>